<proteinExistence type="predicted"/>
<evidence type="ECO:0000313" key="2">
    <source>
        <dbReference type="EMBL" id="QHT12192.1"/>
    </source>
</evidence>
<feature type="compositionally biased region" description="Basic residues" evidence="1">
    <location>
        <begin position="1"/>
        <end position="24"/>
    </location>
</feature>
<dbReference type="EMBL" id="MN739542">
    <property type="protein sequence ID" value="QHT12192.1"/>
    <property type="molecule type" value="Genomic_DNA"/>
</dbReference>
<protein>
    <submittedName>
        <fullName evidence="2">Uncharacterized protein</fullName>
    </submittedName>
</protein>
<accession>A0A6C0D761</accession>
<organism evidence="2">
    <name type="scientific">viral metagenome</name>
    <dbReference type="NCBI Taxonomy" id="1070528"/>
    <lineage>
        <taxon>unclassified sequences</taxon>
        <taxon>metagenomes</taxon>
        <taxon>organismal metagenomes</taxon>
    </lineage>
</organism>
<sequence length="200" mass="22089">MARHRKTRRVHRKGTRKATRRMHQRGGFIQLNPADVNDSSMAISSRLSAAQGQEYASIHAGQHGGQNMVPPDHHRMPNGTIMANSAHKQSGGTADVGYTGMLDSSLRGAARMDPLDQSYNEIVGMRDQTGGRRRRGRKSSHKGRKASRKSRKSRRNMRGGFAPVDAPTMMLEGDQAKESVMAMNPEWKLAENPASFNPSN</sequence>
<evidence type="ECO:0000256" key="1">
    <source>
        <dbReference type="SAM" id="MobiDB-lite"/>
    </source>
</evidence>
<feature type="region of interest" description="Disordered" evidence="1">
    <location>
        <begin position="1"/>
        <end position="27"/>
    </location>
</feature>
<name>A0A6C0D761_9ZZZZ</name>
<reference evidence="2" key="1">
    <citation type="journal article" date="2020" name="Nature">
        <title>Giant virus diversity and host interactions through global metagenomics.</title>
        <authorList>
            <person name="Schulz F."/>
            <person name="Roux S."/>
            <person name="Paez-Espino D."/>
            <person name="Jungbluth S."/>
            <person name="Walsh D.A."/>
            <person name="Denef V.J."/>
            <person name="McMahon K.D."/>
            <person name="Konstantinidis K.T."/>
            <person name="Eloe-Fadrosh E.A."/>
            <person name="Kyrpides N.C."/>
            <person name="Woyke T."/>
        </authorList>
    </citation>
    <scope>NUCLEOTIDE SEQUENCE</scope>
    <source>
        <strain evidence="2">GVMAG-M-3300023174-129</strain>
    </source>
</reference>
<dbReference type="AlphaFoldDB" id="A0A6C0D761"/>
<feature type="region of interest" description="Disordered" evidence="1">
    <location>
        <begin position="120"/>
        <end position="170"/>
    </location>
</feature>
<feature type="compositionally biased region" description="Basic residues" evidence="1">
    <location>
        <begin position="131"/>
        <end position="157"/>
    </location>
</feature>